<dbReference type="Gene3D" id="1.20.1250.20">
    <property type="entry name" value="MFS general substrate transporter like domains"/>
    <property type="match status" value="2"/>
</dbReference>
<dbReference type="PANTHER" id="PTHR23514:SF13">
    <property type="entry name" value="INNER MEMBRANE PROTEIN YBJJ"/>
    <property type="match status" value="1"/>
</dbReference>
<name>A0A1H1VI34_9ACTN</name>
<feature type="transmembrane region" description="Helical" evidence="5">
    <location>
        <begin position="147"/>
        <end position="168"/>
    </location>
</feature>
<proteinExistence type="predicted"/>
<evidence type="ECO:0000256" key="5">
    <source>
        <dbReference type="SAM" id="Phobius"/>
    </source>
</evidence>
<keyword evidence="8" id="KW-1185">Reference proteome</keyword>
<evidence type="ECO:0000256" key="3">
    <source>
        <dbReference type="ARBA" id="ARBA00022989"/>
    </source>
</evidence>
<evidence type="ECO:0000256" key="2">
    <source>
        <dbReference type="ARBA" id="ARBA00022692"/>
    </source>
</evidence>
<feature type="transmembrane region" description="Helical" evidence="5">
    <location>
        <begin position="376"/>
        <end position="394"/>
    </location>
</feature>
<evidence type="ECO:0000256" key="1">
    <source>
        <dbReference type="ARBA" id="ARBA00004651"/>
    </source>
</evidence>
<dbReference type="AlphaFoldDB" id="A0A1H1VI34"/>
<dbReference type="RefSeq" id="WP_197679738.1">
    <property type="nucleotide sequence ID" value="NZ_LT629772.1"/>
</dbReference>
<comment type="subcellular location">
    <subcellularLocation>
        <location evidence="1">Cell membrane</location>
        <topology evidence="1">Multi-pass membrane protein</topology>
    </subcellularLocation>
</comment>
<keyword evidence="4 5" id="KW-0472">Membrane</keyword>
<dbReference type="InterPro" id="IPR036259">
    <property type="entry name" value="MFS_trans_sf"/>
</dbReference>
<feature type="transmembrane region" description="Helical" evidence="5">
    <location>
        <begin position="213"/>
        <end position="233"/>
    </location>
</feature>
<keyword evidence="3 5" id="KW-1133">Transmembrane helix</keyword>
<reference evidence="7 8" key="1">
    <citation type="submission" date="2016-10" db="EMBL/GenBank/DDBJ databases">
        <authorList>
            <person name="de Groot N.N."/>
        </authorList>
    </citation>
    <scope>NUCLEOTIDE SEQUENCE [LARGE SCALE GENOMIC DNA]</scope>
    <source>
        <strain evidence="7 8">DSM 21800</strain>
    </source>
</reference>
<accession>A0A1H1VI34</accession>
<feature type="transmembrane region" description="Helical" evidence="5">
    <location>
        <begin position="257"/>
        <end position="276"/>
    </location>
</feature>
<gene>
    <name evidence="7" type="ORF">SAMN04489812_3201</name>
</gene>
<feature type="transmembrane region" description="Helical" evidence="5">
    <location>
        <begin position="52"/>
        <end position="72"/>
    </location>
</feature>
<dbReference type="InterPro" id="IPR011701">
    <property type="entry name" value="MFS"/>
</dbReference>
<dbReference type="PANTHER" id="PTHR23514">
    <property type="entry name" value="BYPASS OF STOP CODON PROTEIN 6"/>
    <property type="match status" value="1"/>
</dbReference>
<dbReference type="PROSITE" id="PS50850">
    <property type="entry name" value="MFS"/>
    <property type="match status" value="1"/>
</dbReference>
<feature type="transmembrane region" description="Helical" evidence="5">
    <location>
        <begin position="174"/>
        <end position="192"/>
    </location>
</feature>
<dbReference type="EMBL" id="LT629772">
    <property type="protein sequence ID" value="SDS83749.1"/>
    <property type="molecule type" value="Genomic_DNA"/>
</dbReference>
<dbReference type="CDD" id="cd17393">
    <property type="entry name" value="MFS_MosC_like"/>
    <property type="match status" value="1"/>
</dbReference>
<evidence type="ECO:0000256" key="4">
    <source>
        <dbReference type="ARBA" id="ARBA00023136"/>
    </source>
</evidence>
<feature type="transmembrane region" description="Helical" evidence="5">
    <location>
        <begin position="12"/>
        <end position="32"/>
    </location>
</feature>
<organism evidence="7 8">
    <name type="scientific">Microlunatus soli</name>
    <dbReference type="NCBI Taxonomy" id="630515"/>
    <lineage>
        <taxon>Bacteria</taxon>
        <taxon>Bacillati</taxon>
        <taxon>Actinomycetota</taxon>
        <taxon>Actinomycetes</taxon>
        <taxon>Propionibacteriales</taxon>
        <taxon>Propionibacteriaceae</taxon>
        <taxon>Microlunatus</taxon>
    </lineage>
</organism>
<dbReference type="InterPro" id="IPR020846">
    <property type="entry name" value="MFS_dom"/>
</dbReference>
<feature type="transmembrane region" description="Helical" evidence="5">
    <location>
        <begin position="107"/>
        <end position="126"/>
    </location>
</feature>
<evidence type="ECO:0000313" key="8">
    <source>
        <dbReference type="Proteomes" id="UP000199103"/>
    </source>
</evidence>
<evidence type="ECO:0000259" key="6">
    <source>
        <dbReference type="PROSITE" id="PS50850"/>
    </source>
</evidence>
<dbReference type="GO" id="GO:0022857">
    <property type="term" value="F:transmembrane transporter activity"/>
    <property type="evidence" value="ECO:0007669"/>
    <property type="project" value="InterPro"/>
</dbReference>
<evidence type="ECO:0000313" key="7">
    <source>
        <dbReference type="EMBL" id="SDS83749.1"/>
    </source>
</evidence>
<sequence length="397" mass="40187">MNHETATQPSVAGWRNAVLISFALGGLTMATWGPRLPSLRAALGLDNAGIGLVLAGVTVGSIAGLVASSALLSWLGSRAAIRSVSWLIAAGVAVIGVGAGLLHSVPIVTIAFVLLGFGIGSLDVMINVDGAAVERAAGRTLMPLMHAGWSAGSVAGAGLGAACAALGIDFVWQFLGEAVIIVGVATVASRWLPVRLDEDTDRGKPPVADRIRSWLRGWADWRLLLIGLVMLGVELGEGSANNWLTLAVRDGHGKSDAIAATFFTVFAIGETTARVVGGPLVDRIGRVAAVRSTTALGVVGVVLFILTDASPLILVGIVLWSVGVSMGFPLGMSAAADSGPNPAARVSVVASIGYLANLAGPPAVGVLSGSVGLLNALWLIVILLAVGFVAAGVMRPS</sequence>
<dbReference type="Pfam" id="PF07690">
    <property type="entry name" value="MFS_1"/>
    <property type="match status" value="1"/>
</dbReference>
<dbReference type="Proteomes" id="UP000199103">
    <property type="component" value="Chromosome I"/>
</dbReference>
<dbReference type="GO" id="GO:0005886">
    <property type="term" value="C:plasma membrane"/>
    <property type="evidence" value="ECO:0007669"/>
    <property type="project" value="UniProtKB-SubCell"/>
</dbReference>
<keyword evidence="2 5" id="KW-0812">Transmembrane</keyword>
<dbReference type="SUPFAM" id="SSF103473">
    <property type="entry name" value="MFS general substrate transporter"/>
    <property type="match status" value="1"/>
</dbReference>
<dbReference type="InterPro" id="IPR051788">
    <property type="entry name" value="MFS_Transporter"/>
</dbReference>
<feature type="transmembrane region" description="Helical" evidence="5">
    <location>
        <begin position="84"/>
        <end position="101"/>
    </location>
</feature>
<feature type="domain" description="Major facilitator superfamily (MFS) profile" evidence="6">
    <location>
        <begin position="14"/>
        <end position="397"/>
    </location>
</feature>
<protein>
    <submittedName>
        <fullName evidence="7">Fucose permease</fullName>
    </submittedName>
</protein>